<dbReference type="GO" id="GO:0042626">
    <property type="term" value="F:ATPase-coupled transmembrane transporter activity"/>
    <property type="evidence" value="ECO:0007669"/>
    <property type="project" value="InterPro"/>
</dbReference>
<dbReference type="Proteomes" id="UP000318509">
    <property type="component" value="Unassembled WGS sequence"/>
</dbReference>
<organism evidence="7 8">
    <name type="scientific">Candidatus Segetimicrobium genomatis</name>
    <dbReference type="NCBI Taxonomy" id="2569760"/>
    <lineage>
        <taxon>Bacteria</taxon>
        <taxon>Bacillati</taxon>
        <taxon>Candidatus Sysuimicrobiota</taxon>
        <taxon>Candidatus Sysuimicrobiia</taxon>
        <taxon>Candidatus Sysuimicrobiales</taxon>
        <taxon>Candidatus Segetimicrobiaceae</taxon>
        <taxon>Candidatus Segetimicrobium</taxon>
    </lineage>
</organism>
<evidence type="ECO:0000256" key="2">
    <source>
        <dbReference type="ARBA" id="ARBA00010742"/>
    </source>
</evidence>
<gene>
    <name evidence="7" type="ORF">E6H00_10085</name>
</gene>
<dbReference type="Pfam" id="PF09084">
    <property type="entry name" value="NMT1"/>
    <property type="match status" value="1"/>
</dbReference>
<feature type="chain" id="PRO_5022008244" evidence="5">
    <location>
        <begin position="31"/>
        <end position="329"/>
    </location>
</feature>
<evidence type="ECO:0000259" key="6">
    <source>
        <dbReference type="Pfam" id="PF09084"/>
    </source>
</evidence>
<dbReference type="NCBIfam" id="TIGR01728">
    <property type="entry name" value="SsuA_fam"/>
    <property type="match status" value="1"/>
</dbReference>
<keyword evidence="3" id="KW-0813">Transport</keyword>
<protein>
    <submittedName>
        <fullName evidence="7">Aliphatic sulfonate ABC transporter substrate-binding protein</fullName>
    </submittedName>
</protein>
<dbReference type="PANTHER" id="PTHR30024">
    <property type="entry name" value="ALIPHATIC SULFONATES-BINDING PROTEIN-RELATED"/>
    <property type="match status" value="1"/>
</dbReference>
<evidence type="ECO:0000256" key="5">
    <source>
        <dbReference type="SAM" id="SignalP"/>
    </source>
</evidence>
<dbReference type="EMBL" id="VBAK01000125">
    <property type="protein sequence ID" value="TMI89336.1"/>
    <property type="molecule type" value="Genomic_DNA"/>
</dbReference>
<evidence type="ECO:0000256" key="4">
    <source>
        <dbReference type="ARBA" id="ARBA00022729"/>
    </source>
</evidence>
<reference evidence="7 8" key="1">
    <citation type="journal article" date="2019" name="Nat. Microbiol.">
        <title>Mediterranean grassland soil C-N compound turnover is dependent on rainfall and depth, and is mediated by genomically divergent microorganisms.</title>
        <authorList>
            <person name="Diamond S."/>
            <person name="Andeer P.F."/>
            <person name="Li Z."/>
            <person name="Crits-Christoph A."/>
            <person name="Burstein D."/>
            <person name="Anantharaman K."/>
            <person name="Lane K.R."/>
            <person name="Thomas B.C."/>
            <person name="Pan C."/>
            <person name="Northen T.R."/>
            <person name="Banfield J.F."/>
        </authorList>
    </citation>
    <scope>NUCLEOTIDE SEQUENCE [LARGE SCALE GENOMIC DNA]</scope>
    <source>
        <strain evidence="7">NP_3</strain>
    </source>
</reference>
<accession>A0A537K1G8</accession>
<comment type="subcellular location">
    <subcellularLocation>
        <location evidence="1">Periplasm</location>
    </subcellularLocation>
</comment>
<dbReference type="GO" id="GO:0042597">
    <property type="term" value="C:periplasmic space"/>
    <property type="evidence" value="ECO:0007669"/>
    <property type="project" value="UniProtKB-SubCell"/>
</dbReference>
<dbReference type="SUPFAM" id="SSF53850">
    <property type="entry name" value="Periplasmic binding protein-like II"/>
    <property type="match status" value="1"/>
</dbReference>
<dbReference type="CDD" id="cd13563">
    <property type="entry name" value="PBP2_SsuA_like_6"/>
    <property type="match status" value="1"/>
</dbReference>
<feature type="signal peptide" evidence="5">
    <location>
        <begin position="1"/>
        <end position="30"/>
    </location>
</feature>
<name>A0A537K1G8_9BACT</name>
<proteinExistence type="inferred from homology"/>
<keyword evidence="4 5" id="KW-0732">Signal</keyword>
<sequence>MRRVWRWGAVSLILLLAAGAPLGRPAPAGAAAETLLIGQSTWVGYGPLFLARDKRFFDEAGVSVELRTFEDPKERFFALVSGKLDGIATTLDTASLYWSTEHPFRSVLGLDDSKGGDGIVAVDAIKSIKDLRGRRVAYNKGSVSHFFLSVLLRQNGMTEQDIQSIQMQQDAAGAAFVAHKVDAAVTWEPWLSRAKRTPGGHVLVDSSSTPGLIVDILLFRSDIIKNHPDAVKGAVQGWFRAVDYWKHHPDESDLLMAKAVGGWLKDVTTFRETLAGVRFYDEAINRQYFALGGQIYVTAQNAIDIWKSLGMIRGNVAAADLLDPEFINK</sequence>
<dbReference type="Gene3D" id="3.40.190.10">
    <property type="entry name" value="Periplasmic binding protein-like II"/>
    <property type="match status" value="2"/>
</dbReference>
<dbReference type="GO" id="GO:0016020">
    <property type="term" value="C:membrane"/>
    <property type="evidence" value="ECO:0007669"/>
    <property type="project" value="InterPro"/>
</dbReference>
<feature type="domain" description="SsuA/THI5-like" evidence="6">
    <location>
        <begin position="46"/>
        <end position="251"/>
    </location>
</feature>
<dbReference type="AlphaFoldDB" id="A0A537K1G8"/>
<evidence type="ECO:0000256" key="3">
    <source>
        <dbReference type="ARBA" id="ARBA00022448"/>
    </source>
</evidence>
<comment type="similarity">
    <text evidence="2">Belongs to the bacterial solute-binding protein SsuA/TauA family.</text>
</comment>
<evidence type="ECO:0000256" key="1">
    <source>
        <dbReference type="ARBA" id="ARBA00004418"/>
    </source>
</evidence>
<dbReference type="InterPro" id="IPR010067">
    <property type="entry name" value="ABC_SsuA_sub-bd"/>
</dbReference>
<evidence type="ECO:0000313" key="8">
    <source>
        <dbReference type="Proteomes" id="UP000318509"/>
    </source>
</evidence>
<comment type="caution">
    <text evidence="7">The sequence shown here is derived from an EMBL/GenBank/DDBJ whole genome shotgun (WGS) entry which is preliminary data.</text>
</comment>
<dbReference type="InterPro" id="IPR015168">
    <property type="entry name" value="SsuA/THI5"/>
</dbReference>
<dbReference type="PANTHER" id="PTHR30024:SF47">
    <property type="entry name" value="TAURINE-BINDING PERIPLASMIC PROTEIN"/>
    <property type="match status" value="1"/>
</dbReference>
<evidence type="ECO:0000313" key="7">
    <source>
        <dbReference type="EMBL" id="TMI89336.1"/>
    </source>
</evidence>